<sequence>MIFEDFEFTNSSKVIVGEGFTKYMKQYAKKKEEVILPKIEANENYEIQAREIKEKFTNPSKHYTEDTLLKAMELVGTEDLEKGIEVERKGIGTPATRAGILESLISKGFVERDKKNLLATHKGVALVTIVSEAFKSAKTTAERETKLSKVTAGRWIRRSFWKRLKVVFLRKSVIIKSSGCENNSNRHKEML</sequence>
<dbReference type="SUPFAM" id="SSF56712">
    <property type="entry name" value="Prokaryotic type I DNA topoisomerase"/>
    <property type="match status" value="1"/>
</dbReference>
<gene>
    <name evidence="3" type="ORF">BLA55_00150</name>
    <name evidence="4" type="ORF">BLA55_03870</name>
    <name evidence="5" type="ORF">BLA55_03915</name>
</gene>
<feature type="domain" description="Topo IA-type catalytic" evidence="2">
    <location>
        <begin position="1"/>
        <end position="174"/>
    </location>
</feature>
<dbReference type="GO" id="GO:0006265">
    <property type="term" value="P:DNA topological change"/>
    <property type="evidence" value="ECO:0007669"/>
    <property type="project" value="InterPro"/>
</dbReference>
<evidence type="ECO:0000313" key="6">
    <source>
        <dbReference type="Proteomes" id="UP000184322"/>
    </source>
</evidence>
<dbReference type="KEGG" id="mpul:BLA55_03870"/>
<dbReference type="InterPro" id="IPR023405">
    <property type="entry name" value="Topo_IA_core_domain"/>
</dbReference>
<dbReference type="PANTHER" id="PTHR11390:SF21">
    <property type="entry name" value="DNA TOPOISOMERASE 3-ALPHA"/>
    <property type="match status" value="1"/>
</dbReference>
<dbReference type="PROSITE" id="PS52039">
    <property type="entry name" value="TOPO_IA_2"/>
    <property type="match status" value="1"/>
</dbReference>
<evidence type="ECO:0000313" key="5">
    <source>
        <dbReference type="EMBL" id="APJ38777.1"/>
    </source>
</evidence>
<dbReference type="GO" id="GO:0003677">
    <property type="term" value="F:DNA binding"/>
    <property type="evidence" value="ECO:0007669"/>
    <property type="project" value="InterPro"/>
</dbReference>
<dbReference type="Gene3D" id="2.70.20.10">
    <property type="entry name" value="Topoisomerase I, domain 3"/>
    <property type="match status" value="1"/>
</dbReference>
<keyword evidence="1" id="KW-0413">Isomerase</keyword>
<dbReference type="InterPro" id="IPR013497">
    <property type="entry name" value="Topo_IA_cen"/>
</dbReference>
<protein>
    <recommendedName>
        <fullName evidence="2">Topo IA-type catalytic domain-containing protein</fullName>
    </recommendedName>
</protein>
<dbReference type="Pfam" id="PF01131">
    <property type="entry name" value="Topoisom_bac"/>
    <property type="match status" value="1"/>
</dbReference>
<reference evidence="6" key="1">
    <citation type="submission" date="2016-10" db="EMBL/GenBank/DDBJ databases">
        <authorList>
            <person name="Beylefeld A."/>
            <person name="Abolnik C."/>
        </authorList>
    </citation>
    <scope>NUCLEOTIDE SEQUENCE [LARGE SCALE GENOMIC DNA]</scope>
    <source>
        <strain evidence="6">B359_6</strain>
    </source>
</reference>
<dbReference type="GO" id="GO:0003917">
    <property type="term" value="F:DNA topoisomerase type I (single strand cut, ATP-independent) activity"/>
    <property type="evidence" value="ECO:0007669"/>
    <property type="project" value="InterPro"/>
</dbReference>
<organism evidence="3 6">
    <name type="scientific">Mycoplasmopsis pullorum</name>
    <dbReference type="NCBI Taxonomy" id="48003"/>
    <lineage>
        <taxon>Bacteria</taxon>
        <taxon>Bacillati</taxon>
        <taxon>Mycoplasmatota</taxon>
        <taxon>Mycoplasmoidales</taxon>
        <taxon>Metamycoplasmataceae</taxon>
        <taxon>Mycoplasmopsis</taxon>
    </lineage>
</organism>
<evidence type="ECO:0000313" key="3">
    <source>
        <dbReference type="EMBL" id="APJ38110.1"/>
    </source>
</evidence>
<dbReference type="GO" id="GO:0043597">
    <property type="term" value="C:cytoplasmic replication fork"/>
    <property type="evidence" value="ECO:0007669"/>
    <property type="project" value="TreeGrafter"/>
</dbReference>
<dbReference type="GO" id="GO:0006281">
    <property type="term" value="P:DNA repair"/>
    <property type="evidence" value="ECO:0007669"/>
    <property type="project" value="TreeGrafter"/>
</dbReference>
<dbReference type="Gene3D" id="1.10.460.10">
    <property type="entry name" value="Topoisomerase I, domain 2"/>
    <property type="match status" value="1"/>
</dbReference>
<evidence type="ECO:0000259" key="2">
    <source>
        <dbReference type="PROSITE" id="PS52039"/>
    </source>
</evidence>
<evidence type="ECO:0000313" key="4">
    <source>
        <dbReference type="EMBL" id="APJ38770.1"/>
    </source>
</evidence>
<dbReference type="InterPro" id="IPR000380">
    <property type="entry name" value="Topo_IA"/>
</dbReference>
<reference evidence="3" key="2">
    <citation type="submission" date="2016-10" db="EMBL/GenBank/DDBJ databases">
        <authorList>
            <person name="de Groot N.N."/>
        </authorList>
    </citation>
    <scope>NUCLEOTIDE SEQUENCE [LARGE SCALE GENOMIC DNA]</scope>
    <source>
        <strain evidence="3">B359_6</strain>
    </source>
</reference>
<evidence type="ECO:0000256" key="1">
    <source>
        <dbReference type="ARBA" id="ARBA00023235"/>
    </source>
</evidence>
<dbReference type="AlphaFoldDB" id="A0A1L4FR71"/>
<dbReference type="PANTHER" id="PTHR11390">
    <property type="entry name" value="PROKARYOTIC DNA TOPOISOMERASE"/>
    <property type="match status" value="1"/>
</dbReference>
<dbReference type="Proteomes" id="UP000184322">
    <property type="component" value="Chromosome"/>
</dbReference>
<dbReference type="EMBL" id="CP017813">
    <property type="protein sequence ID" value="APJ38777.1"/>
    <property type="molecule type" value="Genomic_DNA"/>
</dbReference>
<dbReference type="KEGG" id="mpul:BLA55_03915"/>
<dbReference type="InterPro" id="IPR013825">
    <property type="entry name" value="Topo_IA_cen_sub2"/>
</dbReference>
<proteinExistence type="predicted"/>
<dbReference type="GO" id="GO:0006310">
    <property type="term" value="P:DNA recombination"/>
    <property type="evidence" value="ECO:0007669"/>
    <property type="project" value="TreeGrafter"/>
</dbReference>
<name>A0A1L4FR71_9BACT</name>
<dbReference type="STRING" id="48003.BLA55_00150"/>
<dbReference type="KEGG" id="mpul:BLA55_00150"/>
<keyword evidence="6" id="KW-1185">Reference proteome</keyword>
<dbReference type="InterPro" id="IPR013824">
    <property type="entry name" value="Topo_IA_cen_sub1"/>
</dbReference>
<dbReference type="EMBL" id="CP017813">
    <property type="protein sequence ID" value="APJ38770.1"/>
    <property type="molecule type" value="Genomic_DNA"/>
</dbReference>
<accession>A0A1L4FR71</accession>
<dbReference type="EMBL" id="CP017813">
    <property type="protein sequence ID" value="APJ38110.1"/>
    <property type="molecule type" value="Genomic_DNA"/>
</dbReference>